<dbReference type="Gene3D" id="3.40.630.30">
    <property type="match status" value="1"/>
</dbReference>
<dbReference type="SUPFAM" id="SSF55729">
    <property type="entry name" value="Acyl-CoA N-acyltransferases (Nat)"/>
    <property type="match status" value="1"/>
</dbReference>
<organism evidence="2 3">
    <name type="scientific">Francisella philomiragia</name>
    <dbReference type="NCBI Taxonomy" id="28110"/>
    <lineage>
        <taxon>Bacteria</taxon>
        <taxon>Pseudomonadati</taxon>
        <taxon>Pseudomonadota</taxon>
        <taxon>Gammaproteobacteria</taxon>
        <taxon>Thiotrichales</taxon>
        <taxon>Francisellaceae</taxon>
        <taxon>Francisella</taxon>
    </lineage>
</organism>
<dbReference type="Pfam" id="PF00583">
    <property type="entry name" value="Acetyltransf_1"/>
    <property type="match status" value="1"/>
</dbReference>
<dbReference type="KEGG" id="fpz:LA55_318"/>
<evidence type="ECO:0000259" key="1">
    <source>
        <dbReference type="PROSITE" id="PS51186"/>
    </source>
</evidence>
<dbReference type="PROSITE" id="PS51186">
    <property type="entry name" value="GNAT"/>
    <property type="match status" value="1"/>
</dbReference>
<evidence type="ECO:0000313" key="3">
    <source>
        <dbReference type="Proteomes" id="UP000031830"/>
    </source>
</evidence>
<proteinExistence type="predicted"/>
<dbReference type="GO" id="GO:0016747">
    <property type="term" value="F:acyltransferase activity, transferring groups other than amino-acyl groups"/>
    <property type="evidence" value="ECO:0007669"/>
    <property type="project" value="InterPro"/>
</dbReference>
<dbReference type="CDD" id="cd04301">
    <property type="entry name" value="NAT_SF"/>
    <property type="match status" value="1"/>
</dbReference>
<dbReference type="RefSeq" id="WP_044525592.1">
    <property type="nucleotide sequence ID" value="NZ_CP009440.1"/>
</dbReference>
<accession>A0A0B6D7M7</accession>
<dbReference type="AlphaFoldDB" id="A0A0B6D7M7"/>
<feature type="domain" description="N-acetyltransferase" evidence="1">
    <location>
        <begin position="2"/>
        <end position="160"/>
    </location>
</feature>
<dbReference type="OrthoDB" id="326501at2"/>
<protein>
    <submittedName>
        <fullName evidence="2">Acetyltransferase domain protein</fullName>
    </submittedName>
</protein>
<evidence type="ECO:0000313" key="2">
    <source>
        <dbReference type="EMBL" id="AJI54297.1"/>
    </source>
</evidence>
<dbReference type="PANTHER" id="PTHR43415:SF5">
    <property type="entry name" value="ACETYLTRANSFERASE"/>
    <property type="match status" value="1"/>
</dbReference>
<name>A0A0B6D7M7_9GAMM</name>
<dbReference type="Proteomes" id="UP000031830">
    <property type="component" value="Chromosome"/>
</dbReference>
<reference evidence="2 3" key="1">
    <citation type="journal article" date="2015" name="Genome Announc.">
        <title>Genome sequencing of 18 francisella strains to aid in assay development and testing.</title>
        <authorList>
            <person name="Johnson S.L."/>
            <person name="Daligault H.E."/>
            <person name="Davenport K.W."/>
            <person name="Coyne S.R."/>
            <person name="Frey K.G."/>
            <person name="Koroleva G.I."/>
            <person name="Broomall S.M."/>
            <person name="Bishop-Lilly K.A."/>
            <person name="Bruce D.C."/>
            <person name="Chertkov O."/>
            <person name="Freitas T."/>
            <person name="Jaissle J."/>
            <person name="Ladner J.T."/>
            <person name="Rosenzweig C.N."/>
            <person name="Gibbons H.S."/>
            <person name="Palacios G.F."/>
            <person name="Redden C.L."/>
            <person name="Xu Y."/>
            <person name="Minogue T.D."/>
            <person name="Chain P.S."/>
        </authorList>
    </citation>
    <scope>NUCLEOTIDE SEQUENCE [LARGE SCALE GENOMIC DNA]</scope>
    <source>
        <strain evidence="2 3">GA01-2794</strain>
    </source>
</reference>
<dbReference type="STRING" id="28110.KU46_844"/>
<sequence length="163" mass="19161">MIKLEKFTENNISDLLSELKRYDIRFLYQFGGINYQFPLDYLQIKQTMDNKLNLLFNLVNDENKSIGHCQIIRLDQANKKASIGRLLIYEQYRAKGFGKLMIKKLLEFAKSIGLQNISLRVFDFNSSAIKCYEAVGFEKTIEEYIDIPSLKEKWKIISMEIEI</sequence>
<dbReference type="EMBL" id="CP009440">
    <property type="protein sequence ID" value="AJI54297.1"/>
    <property type="molecule type" value="Genomic_DNA"/>
</dbReference>
<gene>
    <name evidence="2" type="ORF">LA55_318</name>
</gene>
<dbReference type="PANTHER" id="PTHR43415">
    <property type="entry name" value="SPERMIDINE N(1)-ACETYLTRANSFERASE"/>
    <property type="match status" value="1"/>
</dbReference>
<keyword evidence="2" id="KW-0808">Transferase</keyword>
<dbReference type="InterPro" id="IPR016181">
    <property type="entry name" value="Acyl_CoA_acyltransferase"/>
</dbReference>
<dbReference type="InterPro" id="IPR000182">
    <property type="entry name" value="GNAT_dom"/>
</dbReference>